<keyword evidence="2" id="KW-1185">Reference proteome</keyword>
<reference evidence="1 2" key="1">
    <citation type="submission" date="2023-01" db="EMBL/GenBank/DDBJ databases">
        <authorList>
            <person name="Whitehead M."/>
        </authorList>
    </citation>
    <scope>NUCLEOTIDE SEQUENCE [LARGE SCALE GENOMIC DNA]</scope>
</reference>
<gene>
    <name evidence="1" type="ORF">MEUPH1_LOCUS16266</name>
</gene>
<sequence>MHKCIVCGNRSNNTSHQCQSSRSYLSWNSHECIHEKEMASKKNYKPSKKPFLFSNAVPQPYERNGFPSNYASQMNDVETGNKVTLPLEQNIIKEKHIGNAVVNNFKSPRRSSGLTRNKEDMSNKNMLIAEKRELVLQLRKTMAETKRNRQHRPQTQNHPEFNNYFFLL</sequence>
<accession>A0AAV0WYV7</accession>
<evidence type="ECO:0000313" key="1">
    <source>
        <dbReference type="EMBL" id="CAI6361043.1"/>
    </source>
</evidence>
<organism evidence="1 2">
    <name type="scientific">Macrosiphum euphorbiae</name>
    <name type="common">potato aphid</name>
    <dbReference type="NCBI Taxonomy" id="13131"/>
    <lineage>
        <taxon>Eukaryota</taxon>
        <taxon>Metazoa</taxon>
        <taxon>Ecdysozoa</taxon>
        <taxon>Arthropoda</taxon>
        <taxon>Hexapoda</taxon>
        <taxon>Insecta</taxon>
        <taxon>Pterygota</taxon>
        <taxon>Neoptera</taxon>
        <taxon>Paraneoptera</taxon>
        <taxon>Hemiptera</taxon>
        <taxon>Sternorrhyncha</taxon>
        <taxon>Aphidomorpha</taxon>
        <taxon>Aphidoidea</taxon>
        <taxon>Aphididae</taxon>
        <taxon>Macrosiphini</taxon>
        <taxon>Macrosiphum</taxon>
    </lineage>
</organism>
<dbReference type="EMBL" id="CARXXK010000003">
    <property type="protein sequence ID" value="CAI6361043.1"/>
    <property type="molecule type" value="Genomic_DNA"/>
</dbReference>
<dbReference type="Proteomes" id="UP001160148">
    <property type="component" value="Unassembled WGS sequence"/>
</dbReference>
<name>A0AAV0WYV7_9HEMI</name>
<proteinExistence type="predicted"/>
<evidence type="ECO:0000313" key="2">
    <source>
        <dbReference type="Proteomes" id="UP001160148"/>
    </source>
</evidence>
<protein>
    <submittedName>
        <fullName evidence="1">Uncharacterized protein</fullName>
    </submittedName>
</protein>
<dbReference type="AlphaFoldDB" id="A0AAV0WYV7"/>
<comment type="caution">
    <text evidence="1">The sequence shown here is derived from an EMBL/GenBank/DDBJ whole genome shotgun (WGS) entry which is preliminary data.</text>
</comment>